<comment type="caution">
    <text evidence="2">The sequence shown here is derived from an EMBL/GenBank/DDBJ whole genome shotgun (WGS) entry which is preliminary data.</text>
</comment>
<feature type="region of interest" description="Disordered" evidence="1">
    <location>
        <begin position="185"/>
        <end position="236"/>
    </location>
</feature>
<keyword evidence="3" id="KW-1185">Reference proteome</keyword>
<proteinExistence type="predicted"/>
<name>A0A8J6LG06_TENMO</name>
<evidence type="ECO:0000313" key="3">
    <source>
        <dbReference type="Proteomes" id="UP000719412"/>
    </source>
</evidence>
<gene>
    <name evidence="2" type="ORF">GEV33_004848</name>
</gene>
<reference evidence="2" key="1">
    <citation type="journal article" date="2020" name="J Insects Food Feed">
        <title>The yellow mealworm (Tenebrio molitor) genome: a resource for the emerging insects as food and feed industry.</title>
        <authorList>
            <person name="Eriksson T."/>
            <person name="Andere A."/>
            <person name="Kelstrup H."/>
            <person name="Emery V."/>
            <person name="Picard C."/>
        </authorList>
    </citation>
    <scope>NUCLEOTIDE SEQUENCE</scope>
    <source>
        <strain evidence="2">Stoneville</strain>
        <tissue evidence="2">Whole head</tissue>
    </source>
</reference>
<dbReference type="AlphaFoldDB" id="A0A8J6LG06"/>
<dbReference type="Proteomes" id="UP000719412">
    <property type="component" value="Unassembled WGS sequence"/>
</dbReference>
<accession>A0A8J6LG06</accession>
<reference evidence="2" key="2">
    <citation type="submission" date="2021-08" db="EMBL/GenBank/DDBJ databases">
        <authorList>
            <person name="Eriksson T."/>
        </authorList>
    </citation>
    <scope>NUCLEOTIDE SEQUENCE</scope>
    <source>
        <strain evidence="2">Stoneville</strain>
        <tissue evidence="2">Whole head</tissue>
    </source>
</reference>
<protein>
    <submittedName>
        <fullName evidence="2">Uncharacterized protein</fullName>
    </submittedName>
</protein>
<feature type="compositionally biased region" description="Polar residues" evidence="1">
    <location>
        <begin position="197"/>
        <end position="214"/>
    </location>
</feature>
<evidence type="ECO:0000256" key="1">
    <source>
        <dbReference type="SAM" id="MobiDB-lite"/>
    </source>
</evidence>
<dbReference type="EMBL" id="JABDTM020018567">
    <property type="protein sequence ID" value="KAH0817943.1"/>
    <property type="molecule type" value="Genomic_DNA"/>
</dbReference>
<feature type="compositionally biased region" description="Low complexity" evidence="1">
    <location>
        <begin position="187"/>
        <end position="196"/>
    </location>
</feature>
<organism evidence="2 3">
    <name type="scientific">Tenebrio molitor</name>
    <name type="common">Yellow mealworm beetle</name>
    <dbReference type="NCBI Taxonomy" id="7067"/>
    <lineage>
        <taxon>Eukaryota</taxon>
        <taxon>Metazoa</taxon>
        <taxon>Ecdysozoa</taxon>
        <taxon>Arthropoda</taxon>
        <taxon>Hexapoda</taxon>
        <taxon>Insecta</taxon>
        <taxon>Pterygota</taxon>
        <taxon>Neoptera</taxon>
        <taxon>Endopterygota</taxon>
        <taxon>Coleoptera</taxon>
        <taxon>Polyphaga</taxon>
        <taxon>Cucujiformia</taxon>
        <taxon>Tenebrionidae</taxon>
        <taxon>Tenebrio</taxon>
    </lineage>
</organism>
<sequence>MPKSQTPKSVALLPPTLPRNAIQTQKTPHTTELGYELRKLIMDETRRGIALEESTLASSFRLVNGALVQCRSSTSSTQFMCWRAAKAENKHSPNEKTPRRIAFGESISGRGHNLWRQRFRARPDRRTCSRKHGVKFNTARFSAQVPPGGGVKYVPRGRPNFQDGPTFQQVDIKQRCACHLPCTRGETASTTNTSSAEGMTTSDRAHHLNTSSRSGGHAESDFSPVARPRSTRAGSVRIHVSGDETYTYPGANAKTQI</sequence>
<evidence type="ECO:0000313" key="2">
    <source>
        <dbReference type="EMBL" id="KAH0817943.1"/>
    </source>
</evidence>